<dbReference type="InterPro" id="IPR055206">
    <property type="entry name" value="DEXQc_SUV3"/>
</dbReference>
<dbReference type="FunFam" id="1.20.58.1080:FF:000003">
    <property type="entry name" value="DExH-box ATP-dependent RNA helicase DExH16 mitochondrial"/>
    <property type="match status" value="1"/>
</dbReference>
<dbReference type="InterPro" id="IPR022192">
    <property type="entry name" value="SUV3_C"/>
</dbReference>
<dbReference type="Gene3D" id="3.40.50.300">
    <property type="entry name" value="P-loop containing nucleotide triphosphate hydrolases"/>
    <property type="match status" value="2"/>
</dbReference>
<evidence type="ECO:0000256" key="3">
    <source>
        <dbReference type="ARBA" id="ARBA00004123"/>
    </source>
</evidence>
<comment type="catalytic activity">
    <reaction evidence="15">
        <text>ATP + H2O = ADP + phosphate + H(+)</text>
        <dbReference type="Rhea" id="RHEA:13065"/>
        <dbReference type="ChEBI" id="CHEBI:15377"/>
        <dbReference type="ChEBI" id="CHEBI:15378"/>
        <dbReference type="ChEBI" id="CHEBI:30616"/>
        <dbReference type="ChEBI" id="CHEBI:43474"/>
        <dbReference type="ChEBI" id="CHEBI:456216"/>
        <dbReference type="EC" id="3.6.4.13"/>
    </reaction>
</comment>
<evidence type="ECO:0000256" key="15">
    <source>
        <dbReference type="ARBA" id="ARBA00047984"/>
    </source>
</evidence>
<dbReference type="FunFam" id="3.40.50.300:FF:000269">
    <property type="entry name" value="ATP-dependent RNA helicase SUPV3L1, mitochondrial"/>
    <property type="match status" value="1"/>
</dbReference>
<evidence type="ECO:0000256" key="10">
    <source>
        <dbReference type="ARBA" id="ARBA00022840"/>
    </source>
</evidence>
<dbReference type="GO" id="GO:0045025">
    <property type="term" value="C:mitochondrial degradosome"/>
    <property type="evidence" value="ECO:0007669"/>
    <property type="project" value="TreeGrafter"/>
</dbReference>
<sequence>MAASLILSRRVSYVGVSRTLHGLAGNMGPLCLHLELKVATLVDVFDKTKQYSSSSGATKFDFTDLTSPHTWYPKARSKQRKVILHMGPTNSGKTHNALKRLESSPSGIYCGPLRLLAWEVAKRLNKANVPCDLITGQEREEIDGAKHTAVTVEMADVTSHYHCAIIDEIQMLGCKTRGFSFTRALLGISADELHLCGDPAAVPLIQEILKVTGDHIEVNFYERLSPLVPMKVPLGSFSNIRTGDCIVTFSRHKIYKLKKEIENGGKHLCSVVYGSLPPETRTRQATKFNDASSEFDVLVASDAIGMGLNLNISRIIFSTMKKFDGFEKRELTVPEVKQIAGRAGRYGSKFPVGEVTCLHADDLPLLHSSLESPSPTLESAGLFPTFDLMYMYSRLHPECGLYQILAHFVENAKLSDNYFIANCEEVLKVAAVIDELPLGLPDKYRFCLSPVDMDDEISSQGLTQFAQSYANTGIVRLREIFTPGTLKVPQTEAALKELESIHKVLDLYVWLSFRLEESFPDRELASSQKSMCSMLIEDFLERLGWQKPRSKRLASRTPLTSLFRKTRQFL</sequence>
<dbReference type="SUPFAM" id="SSF52540">
    <property type="entry name" value="P-loop containing nucleoside triphosphate hydrolases"/>
    <property type="match status" value="1"/>
</dbReference>
<gene>
    <name evidence="20" type="ORF">ORAREDHAP_LOCUS224</name>
</gene>
<dbReference type="InterPro" id="IPR044774">
    <property type="entry name" value="Suv3_DEXQc"/>
</dbReference>
<dbReference type="Pfam" id="PF00271">
    <property type="entry name" value="Helicase_C"/>
    <property type="match status" value="1"/>
</dbReference>
<dbReference type="GO" id="GO:0000965">
    <property type="term" value="P:mitochondrial RNA 3'-end processing"/>
    <property type="evidence" value="ECO:0007669"/>
    <property type="project" value="TreeGrafter"/>
</dbReference>
<evidence type="ECO:0000256" key="11">
    <source>
        <dbReference type="ARBA" id="ARBA00022946"/>
    </source>
</evidence>
<keyword evidence="14" id="KW-1135">Mitochondrion nucleoid</keyword>
<dbReference type="CDD" id="cd17913">
    <property type="entry name" value="DEXQc_Suv3"/>
    <property type="match status" value="1"/>
</dbReference>
<keyword evidence="12" id="KW-0496">Mitochondrion</keyword>
<dbReference type="Pfam" id="PF22527">
    <property type="entry name" value="DEXQc_Suv3"/>
    <property type="match status" value="1"/>
</dbReference>
<dbReference type="FunFam" id="1.20.272.40:FF:000002">
    <property type="entry name" value="ATP-dependent RNA helicase SUV3, mitochondrial"/>
    <property type="match status" value="1"/>
</dbReference>
<dbReference type="EC" id="3.6.4.13" evidence="6"/>
<evidence type="ECO:0000256" key="4">
    <source>
        <dbReference type="ARBA" id="ARBA00004436"/>
    </source>
</evidence>
<dbReference type="Pfam" id="PF12513">
    <property type="entry name" value="SUV3_C"/>
    <property type="match status" value="1"/>
</dbReference>
<evidence type="ECO:0000259" key="19">
    <source>
        <dbReference type="PROSITE" id="PS51194"/>
    </source>
</evidence>
<dbReference type="InterPro" id="IPR041082">
    <property type="entry name" value="Suv3_C_1"/>
</dbReference>
<dbReference type="InterPro" id="IPR001650">
    <property type="entry name" value="Helicase_C-like"/>
</dbReference>
<evidence type="ECO:0000256" key="2">
    <source>
        <dbReference type="ARBA" id="ARBA00001946"/>
    </source>
</evidence>
<comment type="subunit">
    <text evidence="5">Homodimer; in free form. Component of the mitochondrial degradosome (mtEXO) complex which is a heteropentamer containing 2 copies of SUPV3L1 and 3 copies of PNPT1.</text>
</comment>
<evidence type="ECO:0000313" key="21">
    <source>
        <dbReference type="Proteomes" id="UP000507245"/>
    </source>
</evidence>
<evidence type="ECO:0000256" key="9">
    <source>
        <dbReference type="ARBA" id="ARBA00022806"/>
    </source>
</evidence>
<reference evidence="21" key="1">
    <citation type="journal article" date="2020" name="Genome Biol.">
        <title>Gamete binning: chromosome-level and haplotype-resolved genome assembly enabled by high-throughput single-cell sequencing of gamete genomes.</title>
        <authorList>
            <person name="Campoy J.A."/>
            <person name="Sun H."/>
            <person name="Goel M."/>
            <person name="Jiao W.-B."/>
            <person name="Folz-Donahue K."/>
            <person name="Wang N."/>
            <person name="Rubio M."/>
            <person name="Liu C."/>
            <person name="Kukat C."/>
            <person name="Ruiz D."/>
            <person name="Huettel B."/>
            <person name="Schneeberger K."/>
        </authorList>
    </citation>
    <scope>NUCLEOTIDE SEQUENCE [LARGE SCALE GENOMIC DNA]</scope>
    <source>
        <strain evidence="21">cv. Rojo Pasion</strain>
    </source>
</reference>
<dbReference type="OrthoDB" id="6692397at2759"/>
<dbReference type="InterPro" id="IPR014001">
    <property type="entry name" value="Helicase_ATP-bd"/>
</dbReference>
<evidence type="ECO:0000256" key="17">
    <source>
        <dbReference type="ARBA" id="ARBA00083723"/>
    </source>
</evidence>
<evidence type="ECO:0000313" key="20">
    <source>
        <dbReference type="EMBL" id="CAB4292093.1"/>
    </source>
</evidence>
<dbReference type="GO" id="GO:0003724">
    <property type="term" value="F:RNA helicase activity"/>
    <property type="evidence" value="ECO:0007669"/>
    <property type="project" value="UniProtKB-EC"/>
</dbReference>
<dbReference type="AlphaFoldDB" id="A0A6J5VUS8"/>
<dbReference type="Pfam" id="PF18147">
    <property type="entry name" value="Suv3_C_1"/>
    <property type="match status" value="1"/>
</dbReference>
<evidence type="ECO:0000256" key="8">
    <source>
        <dbReference type="ARBA" id="ARBA00022801"/>
    </source>
</evidence>
<evidence type="ECO:0000256" key="12">
    <source>
        <dbReference type="ARBA" id="ARBA00023128"/>
    </source>
</evidence>
<protein>
    <recommendedName>
        <fullName evidence="6">RNA helicase</fullName>
        <ecNumber evidence="6">3.6.4.13</ecNumber>
    </recommendedName>
    <alternativeName>
        <fullName evidence="17">Protein SUPPRESSOR OF VAR 3</fullName>
    </alternativeName>
</protein>
<accession>A0A6J5VUS8</accession>
<dbReference type="Gene3D" id="1.20.58.1080">
    <property type="match status" value="1"/>
</dbReference>
<dbReference type="GO" id="GO:0005524">
    <property type="term" value="F:ATP binding"/>
    <property type="evidence" value="ECO:0007669"/>
    <property type="project" value="UniProtKB-KW"/>
</dbReference>
<keyword evidence="21" id="KW-1185">Reference proteome</keyword>
<dbReference type="GO" id="GO:0016787">
    <property type="term" value="F:hydrolase activity"/>
    <property type="evidence" value="ECO:0007669"/>
    <property type="project" value="UniProtKB-KW"/>
</dbReference>
<proteinExistence type="inferred from homology"/>
<keyword evidence="10" id="KW-0067">ATP-binding</keyword>
<dbReference type="EMBL" id="CAEKKB010000001">
    <property type="protein sequence ID" value="CAB4292093.1"/>
    <property type="molecule type" value="Genomic_DNA"/>
</dbReference>
<dbReference type="FunFam" id="3.40.50.300:FF:001109">
    <property type="entry name" value="ATP-dependent RNA helicase suv3, mitochondrial"/>
    <property type="match status" value="1"/>
</dbReference>
<dbReference type="InterPro" id="IPR027417">
    <property type="entry name" value="P-loop_NTPase"/>
</dbReference>
<evidence type="ECO:0000256" key="5">
    <source>
        <dbReference type="ARBA" id="ARBA00011661"/>
    </source>
</evidence>
<dbReference type="CDD" id="cd18805">
    <property type="entry name" value="SF2_C_suv3"/>
    <property type="match status" value="1"/>
</dbReference>
<dbReference type="GO" id="GO:0042645">
    <property type="term" value="C:mitochondrial nucleoid"/>
    <property type="evidence" value="ECO:0007669"/>
    <property type="project" value="UniProtKB-SubCell"/>
</dbReference>
<evidence type="ECO:0000256" key="16">
    <source>
        <dbReference type="ARBA" id="ARBA00060772"/>
    </source>
</evidence>
<organism evidence="20 21">
    <name type="scientific">Prunus armeniaca</name>
    <name type="common">Apricot</name>
    <name type="synonym">Armeniaca vulgaris</name>
    <dbReference type="NCBI Taxonomy" id="36596"/>
    <lineage>
        <taxon>Eukaryota</taxon>
        <taxon>Viridiplantae</taxon>
        <taxon>Streptophyta</taxon>
        <taxon>Embryophyta</taxon>
        <taxon>Tracheophyta</taxon>
        <taxon>Spermatophyta</taxon>
        <taxon>Magnoliopsida</taxon>
        <taxon>eudicotyledons</taxon>
        <taxon>Gunneridae</taxon>
        <taxon>Pentapetalae</taxon>
        <taxon>rosids</taxon>
        <taxon>fabids</taxon>
        <taxon>Rosales</taxon>
        <taxon>Rosaceae</taxon>
        <taxon>Amygdaloideae</taxon>
        <taxon>Amygdaleae</taxon>
        <taxon>Prunus</taxon>
    </lineage>
</organism>
<keyword evidence="9" id="KW-0347">Helicase</keyword>
<feature type="domain" description="Helicase C-terminal" evidence="19">
    <location>
        <begin position="203"/>
        <end position="390"/>
    </location>
</feature>
<evidence type="ECO:0000256" key="14">
    <source>
        <dbReference type="ARBA" id="ARBA00023271"/>
    </source>
</evidence>
<evidence type="ECO:0000259" key="18">
    <source>
        <dbReference type="PROSITE" id="PS51192"/>
    </source>
</evidence>
<comment type="cofactor">
    <cofactor evidence="2">
        <name>Mg(2+)</name>
        <dbReference type="ChEBI" id="CHEBI:18420"/>
    </cofactor>
</comment>
<keyword evidence="8" id="KW-0378">Hydrolase</keyword>
<comment type="subcellular location">
    <subcellularLocation>
        <location evidence="4">Mitochondrion matrix</location>
        <location evidence="4">Mitochondrion nucleoid</location>
    </subcellularLocation>
    <subcellularLocation>
        <location evidence="3">Nucleus</location>
    </subcellularLocation>
</comment>
<dbReference type="PANTHER" id="PTHR12131:SF1">
    <property type="entry name" value="ATP-DEPENDENT RNA HELICASE SUPV3L1, MITOCHONDRIAL-RELATED"/>
    <property type="match status" value="1"/>
</dbReference>
<feature type="domain" description="Helicase ATP-binding" evidence="18">
    <location>
        <begin position="74"/>
        <end position="190"/>
    </location>
</feature>
<evidence type="ECO:0000256" key="13">
    <source>
        <dbReference type="ARBA" id="ARBA00023242"/>
    </source>
</evidence>
<comment type="similarity">
    <text evidence="16">Belongs to the DExH box helicase family.</text>
</comment>
<dbReference type="Proteomes" id="UP000507245">
    <property type="component" value="Unassembled WGS sequence"/>
</dbReference>
<dbReference type="GO" id="GO:0005634">
    <property type="term" value="C:nucleus"/>
    <property type="evidence" value="ECO:0007669"/>
    <property type="project" value="UniProtKB-SubCell"/>
</dbReference>
<evidence type="ECO:0000256" key="7">
    <source>
        <dbReference type="ARBA" id="ARBA00022741"/>
    </source>
</evidence>
<dbReference type="InterPro" id="IPR050699">
    <property type="entry name" value="RNA-DNA_Helicase"/>
</dbReference>
<keyword evidence="11" id="KW-0809">Transit peptide</keyword>
<dbReference type="SMART" id="SM00490">
    <property type="entry name" value="HELICc"/>
    <property type="match status" value="1"/>
</dbReference>
<comment type="cofactor">
    <cofactor evidence="1">
        <name>Mn(2+)</name>
        <dbReference type="ChEBI" id="CHEBI:29035"/>
    </cofactor>
</comment>
<evidence type="ECO:0000256" key="6">
    <source>
        <dbReference type="ARBA" id="ARBA00012552"/>
    </source>
</evidence>
<name>A0A6J5VUS8_PRUAR</name>
<dbReference type="PROSITE" id="PS51192">
    <property type="entry name" value="HELICASE_ATP_BIND_1"/>
    <property type="match status" value="1"/>
</dbReference>
<keyword evidence="7" id="KW-0547">Nucleotide-binding</keyword>
<keyword evidence="13" id="KW-0539">Nucleus</keyword>
<evidence type="ECO:0000256" key="1">
    <source>
        <dbReference type="ARBA" id="ARBA00001936"/>
    </source>
</evidence>
<dbReference type="PANTHER" id="PTHR12131">
    <property type="entry name" value="ATP-DEPENDENT RNA AND DNA HELICASE"/>
    <property type="match status" value="1"/>
</dbReference>
<dbReference type="PROSITE" id="PS51194">
    <property type="entry name" value="HELICASE_CTER"/>
    <property type="match status" value="1"/>
</dbReference>
<dbReference type="Gene3D" id="1.20.272.40">
    <property type="match status" value="1"/>
</dbReference>